<proteinExistence type="inferred from homology"/>
<dbReference type="RefSeq" id="WP_277830692.1">
    <property type="nucleotide sequence ID" value="NZ_JAAIVF010000001.1"/>
</dbReference>
<dbReference type="InterPro" id="IPR043129">
    <property type="entry name" value="ATPase_NBD"/>
</dbReference>
<name>A0A9X4M2E1_9ACTN</name>
<dbReference type="Proteomes" id="UP001152755">
    <property type="component" value="Unassembled WGS sequence"/>
</dbReference>
<dbReference type="Pfam" id="PF00480">
    <property type="entry name" value="ROK"/>
    <property type="match status" value="1"/>
</dbReference>
<gene>
    <name evidence="2" type="ORF">NVS88_19710</name>
</gene>
<dbReference type="Gene3D" id="3.30.420.40">
    <property type="match status" value="2"/>
</dbReference>
<dbReference type="Gene3D" id="1.10.10.10">
    <property type="entry name" value="Winged helix-like DNA-binding domain superfamily/Winged helix DNA-binding domain"/>
    <property type="match status" value="1"/>
</dbReference>
<evidence type="ECO:0000313" key="2">
    <source>
        <dbReference type="EMBL" id="MDG3016783.1"/>
    </source>
</evidence>
<reference evidence="2" key="1">
    <citation type="submission" date="2022-08" db="EMBL/GenBank/DDBJ databases">
        <title>Genome analysis of Corynebacteriales strain.</title>
        <authorList>
            <person name="Lee S.D."/>
        </authorList>
    </citation>
    <scope>NUCLEOTIDE SEQUENCE</scope>
    <source>
        <strain evidence="2">D3-21</strain>
    </source>
</reference>
<evidence type="ECO:0000256" key="1">
    <source>
        <dbReference type="ARBA" id="ARBA00006479"/>
    </source>
</evidence>
<dbReference type="InterPro" id="IPR000600">
    <property type="entry name" value="ROK"/>
</dbReference>
<keyword evidence="3" id="KW-1185">Reference proteome</keyword>
<dbReference type="AlphaFoldDB" id="A0A9X4M2E1"/>
<comment type="similarity">
    <text evidence="1">Belongs to the ROK (NagC/XylR) family.</text>
</comment>
<dbReference type="SUPFAM" id="SSF53067">
    <property type="entry name" value="Actin-like ATPase domain"/>
    <property type="match status" value="1"/>
</dbReference>
<comment type="caution">
    <text evidence="2">The sequence shown here is derived from an EMBL/GenBank/DDBJ whole genome shotgun (WGS) entry which is preliminary data.</text>
</comment>
<dbReference type="InterPro" id="IPR036388">
    <property type="entry name" value="WH-like_DNA-bd_sf"/>
</dbReference>
<dbReference type="EMBL" id="JANRHA010000017">
    <property type="protein sequence ID" value="MDG3016783.1"/>
    <property type="molecule type" value="Genomic_DNA"/>
</dbReference>
<dbReference type="InterPro" id="IPR036390">
    <property type="entry name" value="WH_DNA-bd_sf"/>
</dbReference>
<dbReference type="SUPFAM" id="SSF46785">
    <property type="entry name" value="Winged helix' DNA-binding domain"/>
    <property type="match status" value="1"/>
</dbReference>
<protein>
    <submittedName>
        <fullName evidence="2">ROK family protein</fullName>
    </submittedName>
</protein>
<evidence type="ECO:0000313" key="3">
    <source>
        <dbReference type="Proteomes" id="UP001152755"/>
    </source>
</evidence>
<accession>A0A9X4M2E1</accession>
<organism evidence="2 3">
    <name type="scientific">Speluncibacter jeojiensis</name>
    <dbReference type="NCBI Taxonomy" id="2710754"/>
    <lineage>
        <taxon>Bacteria</taxon>
        <taxon>Bacillati</taxon>
        <taxon>Actinomycetota</taxon>
        <taxon>Actinomycetes</taxon>
        <taxon>Mycobacteriales</taxon>
        <taxon>Speluncibacteraceae</taxon>
        <taxon>Speluncibacter</taxon>
    </lineage>
</organism>
<dbReference type="PANTHER" id="PTHR18964">
    <property type="entry name" value="ROK (REPRESSOR, ORF, KINASE) FAMILY"/>
    <property type="match status" value="1"/>
</dbReference>
<dbReference type="PANTHER" id="PTHR18964:SF149">
    <property type="entry name" value="BIFUNCTIONAL UDP-N-ACETYLGLUCOSAMINE 2-EPIMERASE_N-ACETYLMANNOSAMINE KINASE"/>
    <property type="match status" value="1"/>
</dbReference>
<sequence length="415" mass="43682">MTTAVALAPQPTPRVIAPELRLSQTAAGSVLQAVRRAGTVTRDKLVRDTGLSAATVNRQVTALLDSDMLRERADLVTPGAIGRPRVPVEVLHEPYLTLGIHLGARVTSIVANDLRGHTLGVVEVRTPRSDAVTALSAIAAAARRHLGRWPGRRVLWVGVALGGRVDTRTGTVDHPPLGWNDAPVAAVLSTQLSLPVSVAAHVEAMAAAELLLARNNFRDDEAGSSLYFYCRETVGAALTIDGKVHTPAAGAGTISHLPTGSDTRCDCGRTGCLEATVRDSSVVAAALRDGLIDETAAQSGVAAVRHAADSGSIAARRLLNERAEILGHAAGLLRDLLNPDRLILGGQAFTDYPNGNHHVMRAFTESTSLPPMTVHVSGFGVRVQQAAASATSLSAIYSDPLSAMRKATARRDNWR</sequence>